<feature type="region of interest" description="Disordered" evidence="1">
    <location>
        <begin position="51"/>
        <end position="106"/>
    </location>
</feature>
<name>A0ABS8SVL4_DATST</name>
<sequence>MLSQKLLRLPVMETTALHELLPIASHFDEPIERSGRANLFTAASDFADCRTSNRPASGGFQGGAPPGSCSPRQCRPTHEGSGHLDGGVDGSNNLKNSGDFMLGDGEAPATISAQTQCHHGSNEEASITMEK</sequence>
<comment type="caution">
    <text evidence="2">The sequence shown here is derived from an EMBL/GenBank/DDBJ whole genome shotgun (WGS) entry which is preliminary data.</text>
</comment>
<protein>
    <submittedName>
        <fullName evidence="2">Uncharacterized protein</fullName>
    </submittedName>
</protein>
<gene>
    <name evidence="2" type="ORF">HAX54_049453</name>
</gene>
<evidence type="ECO:0000313" key="3">
    <source>
        <dbReference type="Proteomes" id="UP000823775"/>
    </source>
</evidence>
<keyword evidence="3" id="KW-1185">Reference proteome</keyword>
<accession>A0ABS8SVL4</accession>
<evidence type="ECO:0000256" key="1">
    <source>
        <dbReference type="SAM" id="MobiDB-lite"/>
    </source>
</evidence>
<evidence type="ECO:0000313" key="2">
    <source>
        <dbReference type="EMBL" id="MCD7462841.1"/>
    </source>
</evidence>
<proteinExistence type="predicted"/>
<dbReference type="EMBL" id="JACEIK010000838">
    <property type="protein sequence ID" value="MCD7462841.1"/>
    <property type="molecule type" value="Genomic_DNA"/>
</dbReference>
<organism evidence="2 3">
    <name type="scientific">Datura stramonium</name>
    <name type="common">Jimsonweed</name>
    <name type="synonym">Common thornapple</name>
    <dbReference type="NCBI Taxonomy" id="4076"/>
    <lineage>
        <taxon>Eukaryota</taxon>
        <taxon>Viridiplantae</taxon>
        <taxon>Streptophyta</taxon>
        <taxon>Embryophyta</taxon>
        <taxon>Tracheophyta</taxon>
        <taxon>Spermatophyta</taxon>
        <taxon>Magnoliopsida</taxon>
        <taxon>eudicotyledons</taxon>
        <taxon>Gunneridae</taxon>
        <taxon>Pentapetalae</taxon>
        <taxon>asterids</taxon>
        <taxon>lamiids</taxon>
        <taxon>Solanales</taxon>
        <taxon>Solanaceae</taxon>
        <taxon>Solanoideae</taxon>
        <taxon>Datureae</taxon>
        <taxon>Datura</taxon>
    </lineage>
</organism>
<reference evidence="2 3" key="1">
    <citation type="journal article" date="2021" name="BMC Genomics">
        <title>Datura genome reveals duplications of psychoactive alkaloid biosynthetic genes and high mutation rate following tissue culture.</title>
        <authorList>
            <person name="Rajewski A."/>
            <person name="Carter-House D."/>
            <person name="Stajich J."/>
            <person name="Litt A."/>
        </authorList>
    </citation>
    <scope>NUCLEOTIDE SEQUENCE [LARGE SCALE GENOMIC DNA]</scope>
    <source>
        <strain evidence="2">AR-01</strain>
    </source>
</reference>
<dbReference type="Proteomes" id="UP000823775">
    <property type="component" value="Unassembled WGS sequence"/>
</dbReference>